<keyword evidence="1" id="KW-0812">Transmembrane</keyword>
<feature type="transmembrane region" description="Helical" evidence="1">
    <location>
        <begin position="6"/>
        <end position="25"/>
    </location>
</feature>
<reference evidence="2 3" key="1">
    <citation type="journal article" date="2012" name="Stand. Genomic Sci.">
        <title>Complete genome sequence of the sulfur compounds oxidizing chemolithoautotroph Sulfuricurvum kujiense type strain (YK-1(T)).</title>
        <authorList>
            <person name="Han C."/>
            <person name="Kotsyurbenko O."/>
            <person name="Chertkov O."/>
            <person name="Held B."/>
            <person name="Lapidus A."/>
            <person name="Nolan M."/>
            <person name="Lucas S."/>
            <person name="Hammon N."/>
            <person name="Deshpande S."/>
            <person name="Cheng J.F."/>
            <person name="Tapia R."/>
            <person name="Goodwin L.A."/>
            <person name="Pitluck S."/>
            <person name="Liolios K."/>
            <person name="Pagani I."/>
            <person name="Ivanova N."/>
            <person name="Mavromatis K."/>
            <person name="Mikhailova N."/>
            <person name="Pati A."/>
            <person name="Chen A."/>
            <person name="Palaniappan K."/>
            <person name="Land M."/>
            <person name="Hauser L."/>
            <person name="Chang Y.J."/>
            <person name="Jeffries C.D."/>
            <person name="Brambilla E.M."/>
            <person name="Rohde M."/>
            <person name="Spring S."/>
            <person name="Sikorski J."/>
            <person name="Goker M."/>
            <person name="Woyke T."/>
            <person name="Bristow J."/>
            <person name="Eisen J.A."/>
            <person name="Markowitz V."/>
            <person name="Hugenholtz P."/>
            <person name="Kyrpides N.C."/>
            <person name="Klenk H.P."/>
            <person name="Detter J.C."/>
        </authorList>
    </citation>
    <scope>NUCLEOTIDE SEQUENCE [LARGE SCALE GENOMIC DNA]</scope>
    <source>
        <strain evidence="3">ATCC BAA-921 / DSM 16994 / JCM 11577 / YK-1</strain>
    </source>
</reference>
<dbReference type="AlphaFoldDB" id="E4TX39"/>
<evidence type="ECO:0000256" key="1">
    <source>
        <dbReference type="SAM" id="Phobius"/>
    </source>
</evidence>
<dbReference type="EMBL" id="CP002355">
    <property type="protein sequence ID" value="ADR34905.1"/>
    <property type="molecule type" value="Genomic_DNA"/>
</dbReference>
<organism evidence="2 3">
    <name type="scientific">Sulfuricurvum kujiense (strain ATCC BAA-921 / DSM 16994 / JCM 11577 / YK-1)</name>
    <dbReference type="NCBI Taxonomy" id="709032"/>
    <lineage>
        <taxon>Bacteria</taxon>
        <taxon>Pseudomonadati</taxon>
        <taxon>Campylobacterota</taxon>
        <taxon>Epsilonproteobacteria</taxon>
        <taxon>Campylobacterales</taxon>
        <taxon>Sulfurimonadaceae</taxon>
        <taxon>Sulfuricurvum</taxon>
    </lineage>
</organism>
<evidence type="ECO:0000313" key="3">
    <source>
        <dbReference type="Proteomes" id="UP000008721"/>
    </source>
</evidence>
<protein>
    <submittedName>
        <fullName evidence="2">Uncharacterized protein</fullName>
    </submittedName>
</protein>
<accession>E4TX39</accession>
<name>E4TX39_SULKY</name>
<sequence length="31" mass="3449">MEIESGTVVIALISTLLIALSFWVIHKITHL</sequence>
<proteinExistence type="predicted"/>
<dbReference type="HOGENOM" id="CLU_3398877_0_0_7"/>
<dbReference type="KEGG" id="sku:Sulku_2245"/>
<dbReference type="Proteomes" id="UP000008721">
    <property type="component" value="Chromosome"/>
</dbReference>
<keyword evidence="3" id="KW-1185">Reference proteome</keyword>
<keyword evidence="1" id="KW-0472">Membrane</keyword>
<evidence type="ECO:0000313" key="2">
    <source>
        <dbReference type="EMBL" id="ADR34905.1"/>
    </source>
</evidence>
<keyword evidence="1" id="KW-1133">Transmembrane helix</keyword>
<gene>
    <name evidence="2" type="ordered locus">Sulku_2245</name>
</gene>